<organism evidence="2 3">
    <name type="scientific">Herbiconiux oxytropis</name>
    <dbReference type="NCBI Taxonomy" id="2970915"/>
    <lineage>
        <taxon>Bacteria</taxon>
        <taxon>Bacillati</taxon>
        <taxon>Actinomycetota</taxon>
        <taxon>Actinomycetes</taxon>
        <taxon>Micrococcales</taxon>
        <taxon>Microbacteriaceae</taxon>
        <taxon>Herbiconiux</taxon>
    </lineage>
</organism>
<dbReference type="GO" id="GO:0016787">
    <property type="term" value="F:hydrolase activity"/>
    <property type="evidence" value="ECO:0007669"/>
    <property type="project" value="UniProtKB-KW"/>
</dbReference>
<dbReference type="InterPro" id="IPR000073">
    <property type="entry name" value="AB_hydrolase_1"/>
</dbReference>
<reference evidence="2" key="1">
    <citation type="submission" date="2022-08" db="EMBL/GenBank/DDBJ databases">
        <authorList>
            <person name="Deng Y."/>
            <person name="Han X.-F."/>
            <person name="Zhang Y.-Q."/>
        </authorList>
    </citation>
    <scope>NUCLEOTIDE SEQUENCE</scope>
    <source>
        <strain evidence="2">CPCC 203407</strain>
    </source>
</reference>
<sequence>MTEFTTTARGDRLAFDRYGEGPALVFIAGAGPFRAGDPITTETAELAAREGLTTLVFDRLGRGESEADGVLDLDRELAAIRAAIEAATGNANTPAVLCGHSSGCSLAVAAAAAGLPVNGLALWEFPLTDDADDTAAWIAEFERLLDAGDLEAAQRQYMRDMPPEFLAQASGSPAWPAIVQSARTLRADGQSLVWATRALAQGDLARIRVPVLTMYGTETFPVMRTAASLVVGAMPQAVEKEVAGAMHSWEPAPMAAELAAFTLSCPLPA</sequence>
<evidence type="ECO:0000259" key="1">
    <source>
        <dbReference type="Pfam" id="PF12697"/>
    </source>
</evidence>
<evidence type="ECO:0000313" key="3">
    <source>
        <dbReference type="Proteomes" id="UP001165587"/>
    </source>
</evidence>
<evidence type="ECO:0000313" key="2">
    <source>
        <dbReference type="EMBL" id="MCS5724491.1"/>
    </source>
</evidence>
<dbReference type="AlphaFoldDB" id="A0AA42BSS8"/>
<name>A0AA42BSS8_9MICO</name>
<comment type="caution">
    <text evidence="2">The sequence shown here is derived from an EMBL/GenBank/DDBJ whole genome shotgun (WGS) entry which is preliminary data.</text>
</comment>
<protein>
    <submittedName>
        <fullName evidence="2">Alpha/beta hydrolase</fullName>
    </submittedName>
</protein>
<accession>A0AA42BSS8</accession>
<feature type="domain" description="AB hydrolase-1" evidence="1">
    <location>
        <begin position="24"/>
        <end position="251"/>
    </location>
</feature>
<dbReference type="InterPro" id="IPR029058">
    <property type="entry name" value="AB_hydrolase_fold"/>
</dbReference>
<gene>
    <name evidence="2" type="ORF">N1028_01135</name>
</gene>
<dbReference type="SUPFAM" id="SSF53474">
    <property type="entry name" value="alpha/beta-Hydrolases"/>
    <property type="match status" value="1"/>
</dbReference>
<keyword evidence="3" id="KW-1185">Reference proteome</keyword>
<keyword evidence="2" id="KW-0378">Hydrolase</keyword>
<proteinExistence type="predicted"/>
<dbReference type="Pfam" id="PF12697">
    <property type="entry name" value="Abhydrolase_6"/>
    <property type="match status" value="1"/>
</dbReference>
<dbReference type="EMBL" id="JANLCK010000001">
    <property type="protein sequence ID" value="MCS5724491.1"/>
    <property type="molecule type" value="Genomic_DNA"/>
</dbReference>
<dbReference type="RefSeq" id="WP_259524911.1">
    <property type="nucleotide sequence ID" value="NZ_JANLCK010000001.1"/>
</dbReference>
<dbReference type="Gene3D" id="3.40.50.1820">
    <property type="entry name" value="alpha/beta hydrolase"/>
    <property type="match status" value="1"/>
</dbReference>
<dbReference type="Proteomes" id="UP001165587">
    <property type="component" value="Unassembled WGS sequence"/>
</dbReference>